<dbReference type="EMBL" id="VLTO01000005">
    <property type="protein sequence ID" value="KAA0176998.1"/>
    <property type="molecule type" value="Genomic_DNA"/>
</dbReference>
<evidence type="ECO:0000313" key="3">
    <source>
        <dbReference type="EMBL" id="KAA0176998.1"/>
    </source>
</evidence>
<dbReference type="EMBL" id="VLTM01000019">
    <property type="protein sequence ID" value="KAA0164019.1"/>
    <property type="molecule type" value="Genomic_DNA"/>
</dbReference>
<dbReference type="AlphaFoldDB" id="A0A5A8C7A6"/>
<dbReference type="EMBL" id="VLTN01000061">
    <property type="protein sequence ID" value="KAA0147761.1"/>
    <property type="molecule type" value="Genomic_DNA"/>
</dbReference>
<dbReference type="Proteomes" id="UP000325113">
    <property type="component" value="Unassembled WGS sequence"/>
</dbReference>
<keyword evidence="5" id="KW-1185">Reference proteome</keyword>
<dbReference type="Proteomes" id="UP000323011">
    <property type="component" value="Unassembled WGS sequence"/>
</dbReference>
<proteinExistence type="predicted"/>
<accession>A0A5A8C7A6</accession>
<evidence type="ECO:0000313" key="1">
    <source>
        <dbReference type="EMBL" id="KAA0147761.1"/>
    </source>
</evidence>
<reference evidence="4 5" key="1">
    <citation type="submission" date="2019-07" db="EMBL/GenBank/DDBJ databases">
        <title>Genomes of Cafeteria roenbergensis.</title>
        <authorList>
            <person name="Fischer M.G."/>
            <person name="Hackl T."/>
            <person name="Roman M."/>
        </authorList>
    </citation>
    <scope>NUCLEOTIDE SEQUENCE [LARGE SCALE GENOMIC DNA]</scope>
    <source>
        <strain evidence="1 5">BVI</strain>
        <strain evidence="2 6">Cflag</strain>
        <strain evidence="3 4">E4-10P</strain>
    </source>
</reference>
<evidence type="ECO:0000313" key="2">
    <source>
        <dbReference type="EMBL" id="KAA0164019.1"/>
    </source>
</evidence>
<sequence length="133" mass="14576">MSPASDAAAWGPSFRSTLGAQAGMTVVQQFQQQRLSEAGASEEQRMYHMGFLDDYRCTGRIYDEPRRWRMKCAHNPRRLMPCRCKSKSASSPLVTCDCGTPISSMEGTAVAFQAMADPASINAANLPEPRLAV</sequence>
<evidence type="ECO:0000313" key="6">
    <source>
        <dbReference type="Proteomes" id="UP000325113"/>
    </source>
</evidence>
<gene>
    <name evidence="3" type="ORF">FNF27_01328</name>
    <name evidence="1" type="ORF">FNF29_07106</name>
    <name evidence="2" type="ORF">FNF31_02568</name>
</gene>
<evidence type="ECO:0000313" key="4">
    <source>
        <dbReference type="Proteomes" id="UP000322899"/>
    </source>
</evidence>
<dbReference type="Proteomes" id="UP000322899">
    <property type="component" value="Unassembled WGS sequence"/>
</dbReference>
<protein>
    <submittedName>
        <fullName evidence="1">Uncharacterized protein</fullName>
    </submittedName>
</protein>
<evidence type="ECO:0000313" key="5">
    <source>
        <dbReference type="Proteomes" id="UP000323011"/>
    </source>
</evidence>
<name>A0A5A8C7A6_CAFRO</name>
<comment type="caution">
    <text evidence="1">The sequence shown here is derived from an EMBL/GenBank/DDBJ whole genome shotgun (WGS) entry which is preliminary data.</text>
</comment>
<organism evidence="1 5">
    <name type="scientific">Cafeteria roenbergensis</name>
    <name type="common">Marine flagellate</name>
    <dbReference type="NCBI Taxonomy" id="33653"/>
    <lineage>
        <taxon>Eukaryota</taxon>
        <taxon>Sar</taxon>
        <taxon>Stramenopiles</taxon>
        <taxon>Bigyra</taxon>
        <taxon>Opalozoa</taxon>
        <taxon>Bicosoecida</taxon>
        <taxon>Cafeteriaceae</taxon>
        <taxon>Cafeteria</taxon>
    </lineage>
</organism>